<dbReference type="Ensembl" id="ENSELUT00000046767.2">
    <property type="protein sequence ID" value="ENSELUP00000046222.2"/>
    <property type="gene ID" value="ENSELUG00000014306.3"/>
</dbReference>
<evidence type="ECO:0000313" key="11">
    <source>
        <dbReference type="Proteomes" id="UP000265140"/>
    </source>
</evidence>
<dbReference type="GO" id="GO:0005634">
    <property type="term" value="C:nucleus"/>
    <property type="evidence" value="ECO:0007669"/>
    <property type="project" value="UniProtKB-SubCell"/>
</dbReference>
<keyword evidence="4" id="KW-0509">mRNA transport</keyword>
<evidence type="ECO:0000256" key="8">
    <source>
        <dbReference type="ARBA" id="ARBA00075318"/>
    </source>
</evidence>
<dbReference type="InterPro" id="IPR041123">
    <property type="entry name" value="CRM1_repeat"/>
</dbReference>
<dbReference type="InterPro" id="IPR016024">
    <property type="entry name" value="ARM-type_fold"/>
</dbReference>
<keyword evidence="11" id="KW-1185">Reference proteome</keyword>
<reference evidence="10" key="3">
    <citation type="submission" date="2025-08" db="UniProtKB">
        <authorList>
            <consortium name="Ensembl"/>
        </authorList>
    </citation>
    <scope>IDENTIFICATION</scope>
</reference>
<keyword evidence="5" id="KW-0653">Protein transport</keyword>
<name>A0A6Q2WZ73_ESOLU</name>
<dbReference type="GO" id="GO:0000055">
    <property type="term" value="P:ribosomal large subunit export from nucleus"/>
    <property type="evidence" value="ECO:0007669"/>
    <property type="project" value="TreeGrafter"/>
</dbReference>
<evidence type="ECO:0000256" key="2">
    <source>
        <dbReference type="ARBA" id="ARBA00009466"/>
    </source>
</evidence>
<dbReference type="PANTHER" id="PTHR11223">
    <property type="entry name" value="EXPORTIN 1/5"/>
    <property type="match status" value="1"/>
</dbReference>
<dbReference type="GO" id="GO:0000056">
    <property type="term" value="P:ribosomal small subunit export from nucleus"/>
    <property type="evidence" value="ECO:0007669"/>
    <property type="project" value="TreeGrafter"/>
</dbReference>
<dbReference type="Gene3D" id="1.25.10.10">
    <property type="entry name" value="Leucine-rich Repeat Variant"/>
    <property type="match status" value="2"/>
</dbReference>
<dbReference type="GeneTree" id="ENSGT00940000153408"/>
<dbReference type="InterPro" id="IPR014877">
    <property type="entry name" value="XPO1_C_dom"/>
</dbReference>
<evidence type="ECO:0000256" key="1">
    <source>
        <dbReference type="ARBA" id="ARBA00004123"/>
    </source>
</evidence>
<evidence type="ECO:0000259" key="9">
    <source>
        <dbReference type="PROSITE" id="PS50166"/>
    </source>
</evidence>
<dbReference type="GO" id="GO:0051028">
    <property type="term" value="P:mRNA transport"/>
    <property type="evidence" value="ECO:0007669"/>
    <property type="project" value="UniProtKB-KW"/>
</dbReference>
<comment type="subcellular location">
    <subcellularLocation>
        <location evidence="1">Nucleus</location>
    </subcellularLocation>
</comment>
<sequence>MPAVMTVLADHAAQQLLDFSQKLDINLLDNVVNCLYHGVGTQQRMAQEVLTHLKEHPDAWTRVDTILEFSQNMNTKYYALQILETVIKTRWKILPRNQCEGIKKYVVGLIIKTSSDATMVEENSQNAPLVHATLETLLRFLNWIPLGYIFETKLISTLVYKFLNVPMFRNVTLKCLTEIAGVSVSQYEEQFVNLFTLTMCQLKQMLPLNTNIRLAYSNGKDDEQNFIQNLSLFLCTFLKEHGQLVEKRPNLRETLMEVTAKLKPLAVTGEVEETEIFKICLEYWNHLAAELYRESPFSTSTSPLLSGSQHFDVPPRRQLYLPVLSKVRLLMVSRMAKPEEVLVVENDQGEVVREFMKDTDSINLYKNMRETLVYLTHLDYADTERIMTEKLHNQVNGTEWSWKNLNTLCWAIGSISGAMHEEDEKRFLVTVIKDLLGLCEQKRGKDNKAIIASNIMYIVGQYPRFLRAHWKFLKTVVNKLFEFMHETHDGVQDMACDTFIKIAQKCRRHFVQVQVGEVMPFIDEILNNINTIICDLQPQQVHTSTISSAVGYMIGAQTDQAVQEHIIEKYMLLPNQVWDSIIQQATKNVDILKDPETVKQLGSILKTNVRACKAVGHPFVIQLGRIYLDMLNVYKCLSENISAAIQTNGEMVTKQPLIRSMRTVKRETLKLISGWVSRSSDPQMVGENFVPPLLDAVLIDYQRNVPAAREPEVLSTMATIVNKLGGHITGEIPQIFDAVFECTLNMINKDFEEYPEHRTHFFYLLQAVNSHCFPAFLAIPPAQFKLVLDSIIWAFKHTMRNVADTGLQILYTLLQNVAQEEGAAQSFYQTYFCDILQHIFSVVTDTSHTAGLTMHASILTYMFNLVEEGKINTQLNPTSHVNNQVFIQEYVANLLKTAFPHLQDAQVKVFVTGLFSLNQDIPAFKEHLRDFLVQIKEFAGEDTTDLFLEEREASLRQAQEEKHKLQMSVPGILNPHEIPEEMCD</sequence>
<comment type="similarity">
    <text evidence="2">Belongs to the exportin family.</text>
</comment>
<dbReference type="InterPro" id="IPR040485">
    <property type="entry name" value="XPO1_repeat_3"/>
</dbReference>
<evidence type="ECO:0000256" key="4">
    <source>
        <dbReference type="ARBA" id="ARBA00022816"/>
    </source>
</evidence>
<dbReference type="PANTHER" id="PTHR11223:SF2">
    <property type="entry name" value="EXPORTIN-1"/>
    <property type="match status" value="1"/>
</dbReference>
<dbReference type="Pfam" id="PF08767">
    <property type="entry name" value="CRM1_C"/>
    <property type="match status" value="1"/>
</dbReference>
<dbReference type="FunFam" id="1.25.10.10:FF:001255">
    <property type="entry name" value="Exportin 1"/>
    <property type="match status" value="1"/>
</dbReference>
<dbReference type="InterPro" id="IPR045065">
    <property type="entry name" value="XPO1/5"/>
</dbReference>
<protein>
    <recommendedName>
        <fullName evidence="7">Exportin-1</fullName>
    </recommendedName>
    <alternativeName>
        <fullName evidence="8">Chromosome region maintenance 1 protein homolog</fullName>
    </alternativeName>
</protein>
<dbReference type="Pfam" id="PF18784">
    <property type="entry name" value="CRM1_repeat_2"/>
    <property type="match status" value="1"/>
</dbReference>
<accession>A0A6Q2WZ73</accession>
<evidence type="ECO:0000256" key="5">
    <source>
        <dbReference type="ARBA" id="ARBA00022927"/>
    </source>
</evidence>
<keyword evidence="6" id="KW-0539">Nucleus</keyword>
<reference evidence="11" key="1">
    <citation type="journal article" date="2014" name="PLoS ONE">
        <title>The genome and linkage map of the northern pike (Esox lucius): conserved synteny revealed between the salmonid sister group and the Neoteleostei.</title>
        <authorList>
            <person name="Rondeau E.B."/>
            <person name="Minkley D.R."/>
            <person name="Leong J.S."/>
            <person name="Messmer A.M."/>
            <person name="Jantzen J.R."/>
            <person name="von Schalburg K.R."/>
            <person name="Lemon C."/>
            <person name="Bird N.H."/>
            <person name="Koop B.F."/>
        </authorList>
    </citation>
    <scope>NUCLEOTIDE SEQUENCE</scope>
</reference>
<dbReference type="SMART" id="SM01102">
    <property type="entry name" value="CRM1_C"/>
    <property type="match status" value="1"/>
</dbReference>
<organism evidence="10 11">
    <name type="scientific">Esox lucius</name>
    <name type="common">Northern pike</name>
    <dbReference type="NCBI Taxonomy" id="8010"/>
    <lineage>
        <taxon>Eukaryota</taxon>
        <taxon>Metazoa</taxon>
        <taxon>Chordata</taxon>
        <taxon>Craniata</taxon>
        <taxon>Vertebrata</taxon>
        <taxon>Euteleostomi</taxon>
        <taxon>Actinopterygii</taxon>
        <taxon>Neopterygii</taxon>
        <taxon>Teleostei</taxon>
        <taxon>Protacanthopterygii</taxon>
        <taxon>Esociformes</taxon>
        <taxon>Esocidae</taxon>
        <taxon>Esox</taxon>
    </lineage>
</organism>
<dbReference type="Pfam" id="PF18787">
    <property type="entry name" value="CRM1_repeat_3"/>
    <property type="match status" value="1"/>
</dbReference>
<dbReference type="Proteomes" id="UP000265140">
    <property type="component" value="Chromosome 5"/>
</dbReference>
<proteinExistence type="inferred from homology"/>
<reference evidence="10" key="4">
    <citation type="submission" date="2025-09" db="UniProtKB">
        <authorList>
            <consortium name="Ensembl"/>
        </authorList>
    </citation>
    <scope>IDENTIFICATION</scope>
</reference>
<keyword evidence="3" id="KW-0813">Transport</keyword>
<dbReference type="InterPro" id="IPR001494">
    <property type="entry name" value="Importin-beta_N"/>
</dbReference>
<dbReference type="AlphaFoldDB" id="A0A6Q2WZ73"/>
<dbReference type="Bgee" id="ENSELUG00000014306">
    <property type="expression patterns" value="Expressed in embryo and 15 other cell types or tissues"/>
</dbReference>
<evidence type="ECO:0000256" key="6">
    <source>
        <dbReference type="ARBA" id="ARBA00023242"/>
    </source>
</evidence>
<evidence type="ECO:0000256" key="7">
    <source>
        <dbReference type="ARBA" id="ARBA00073514"/>
    </source>
</evidence>
<dbReference type="GO" id="GO:0005049">
    <property type="term" value="F:nuclear export signal receptor activity"/>
    <property type="evidence" value="ECO:0007669"/>
    <property type="project" value="InterPro"/>
</dbReference>
<dbReference type="InterPro" id="IPR013598">
    <property type="entry name" value="Exportin-1/Importin-b-like"/>
</dbReference>
<feature type="domain" description="Importin N-terminal" evidence="9">
    <location>
        <begin position="46"/>
        <end position="112"/>
    </location>
</feature>
<dbReference type="Pfam" id="PF18777">
    <property type="entry name" value="CRM1_repeat"/>
    <property type="match status" value="1"/>
</dbReference>
<dbReference type="PROSITE" id="PS50166">
    <property type="entry name" value="IMPORTIN_B_NT"/>
    <property type="match status" value="1"/>
</dbReference>
<dbReference type="Pfam" id="PF03810">
    <property type="entry name" value="IBN_N"/>
    <property type="match status" value="1"/>
</dbReference>
<dbReference type="SMART" id="SM00913">
    <property type="entry name" value="IBN_N"/>
    <property type="match status" value="1"/>
</dbReference>
<dbReference type="InterPro" id="IPR041235">
    <property type="entry name" value="Exp1_repeat_2"/>
</dbReference>
<dbReference type="SUPFAM" id="SSF48371">
    <property type="entry name" value="ARM repeat"/>
    <property type="match status" value="2"/>
</dbReference>
<evidence type="ECO:0000256" key="3">
    <source>
        <dbReference type="ARBA" id="ARBA00022448"/>
    </source>
</evidence>
<dbReference type="GO" id="GO:0031267">
    <property type="term" value="F:small GTPase binding"/>
    <property type="evidence" value="ECO:0007669"/>
    <property type="project" value="InterPro"/>
</dbReference>
<reference evidence="10" key="2">
    <citation type="submission" date="2020-02" db="EMBL/GenBank/DDBJ databases">
        <title>Esox lucius (northern pike) genome, fEsoLuc1, primary haplotype.</title>
        <authorList>
            <person name="Myers G."/>
            <person name="Karagic N."/>
            <person name="Meyer A."/>
            <person name="Pippel M."/>
            <person name="Reichard M."/>
            <person name="Winkler S."/>
            <person name="Tracey A."/>
            <person name="Sims Y."/>
            <person name="Howe K."/>
            <person name="Rhie A."/>
            <person name="Formenti G."/>
            <person name="Durbin R."/>
            <person name="Fedrigo O."/>
            <person name="Jarvis E.D."/>
        </authorList>
    </citation>
    <scope>NUCLEOTIDE SEQUENCE [LARGE SCALE GENOMIC DNA]</scope>
</reference>
<evidence type="ECO:0000313" key="10">
    <source>
        <dbReference type="Ensembl" id="ENSELUP00000046222.2"/>
    </source>
</evidence>
<dbReference type="Pfam" id="PF08389">
    <property type="entry name" value="Xpo1"/>
    <property type="match status" value="1"/>
</dbReference>
<dbReference type="InterPro" id="IPR011989">
    <property type="entry name" value="ARM-like"/>
</dbReference>
<dbReference type="GO" id="GO:0005737">
    <property type="term" value="C:cytoplasm"/>
    <property type="evidence" value="ECO:0007669"/>
    <property type="project" value="TreeGrafter"/>
</dbReference>
<dbReference type="GO" id="GO:0006611">
    <property type="term" value="P:protein export from nucleus"/>
    <property type="evidence" value="ECO:0007669"/>
    <property type="project" value="InterPro"/>
</dbReference>